<dbReference type="SUPFAM" id="SSF81631">
    <property type="entry name" value="PAP/OAS1 substrate-binding domain"/>
    <property type="match status" value="1"/>
</dbReference>
<feature type="domain" description="Poly(A) RNA polymerase mitochondrial-like central palm" evidence="6">
    <location>
        <begin position="259"/>
        <end position="388"/>
    </location>
</feature>
<dbReference type="VEuPathDB" id="TriTrypDB:TcG_03008"/>
<keyword evidence="4" id="KW-0812">Transmembrane</keyword>
<dbReference type="Proteomes" id="UP000246121">
    <property type="component" value="Unassembled WGS sequence"/>
</dbReference>
<dbReference type="PANTHER" id="PTHR23092:SF47">
    <property type="entry name" value="POLYMERASE SIGMA, PUTATIVE-RELATED"/>
    <property type="match status" value="1"/>
</dbReference>
<dbReference type="VEuPathDB" id="TriTrypDB:TcCLB.506401.100"/>
<dbReference type="VEuPathDB" id="TriTrypDB:C3747_139g50"/>
<feature type="compositionally biased region" description="Basic and acidic residues" evidence="3">
    <location>
        <begin position="36"/>
        <end position="45"/>
    </location>
</feature>
<proteinExistence type="predicted"/>
<dbReference type="GO" id="GO:0043634">
    <property type="term" value="P:polyadenylation-dependent ncRNA catabolic process"/>
    <property type="evidence" value="ECO:0007669"/>
    <property type="project" value="TreeGrafter"/>
</dbReference>
<dbReference type="GO" id="GO:0031123">
    <property type="term" value="P:RNA 3'-end processing"/>
    <property type="evidence" value="ECO:0007669"/>
    <property type="project" value="TreeGrafter"/>
</dbReference>
<dbReference type="GO" id="GO:0005739">
    <property type="term" value="C:mitochondrion"/>
    <property type="evidence" value="ECO:0007669"/>
    <property type="project" value="UniProtKB-ARBA"/>
</dbReference>
<reference evidence="7 8" key="1">
    <citation type="journal article" date="2018" name="Microb. Genom.">
        <title>Expanding an expanded genome: long-read sequencing of Trypanosoma cruzi.</title>
        <authorList>
            <person name="Berna L."/>
            <person name="Rodriguez M."/>
            <person name="Chiribao M.L."/>
            <person name="Parodi-Talice A."/>
            <person name="Pita S."/>
            <person name="Rijo G."/>
            <person name="Alvarez-Valin F."/>
            <person name="Robello C."/>
        </authorList>
    </citation>
    <scope>NUCLEOTIDE SEQUENCE [LARGE SCALE GENOMIC DNA]</scope>
    <source>
        <strain evidence="7 8">Dm28c</strain>
    </source>
</reference>
<dbReference type="FunFam" id="1.10.1410.10:FF:000027">
    <property type="entry name" value="Topoisomerase-related function protein-like protein"/>
    <property type="match status" value="1"/>
</dbReference>
<evidence type="ECO:0000313" key="7">
    <source>
        <dbReference type="EMBL" id="PWU91145.1"/>
    </source>
</evidence>
<dbReference type="VEuPathDB" id="TriTrypDB:ECC02_000880"/>
<dbReference type="Gene3D" id="1.10.1410.10">
    <property type="match status" value="1"/>
</dbReference>
<dbReference type="EMBL" id="PRFA01000045">
    <property type="protein sequence ID" value="PWU91145.1"/>
    <property type="molecule type" value="Genomic_DNA"/>
</dbReference>
<dbReference type="GO" id="GO:0005730">
    <property type="term" value="C:nucleolus"/>
    <property type="evidence" value="ECO:0007669"/>
    <property type="project" value="TreeGrafter"/>
</dbReference>
<feature type="region of interest" description="Disordered" evidence="3">
    <location>
        <begin position="109"/>
        <end position="131"/>
    </location>
</feature>
<dbReference type="VEuPathDB" id="TriTrypDB:Tc_MARK_8251"/>
<protein>
    <submittedName>
        <fullName evidence="7">Putative DNA polymerase sigma</fullName>
    </submittedName>
</protein>
<keyword evidence="2" id="KW-0460">Magnesium</keyword>
<dbReference type="InterPro" id="IPR045862">
    <property type="entry name" value="Trf4-like"/>
</dbReference>
<gene>
    <name evidence="7" type="ORF">C4B63_45g105</name>
</gene>
<evidence type="ECO:0000313" key="8">
    <source>
        <dbReference type="Proteomes" id="UP000246121"/>
    </source>
</evidence>
<dbReference type="VEuPathDB" id="TriTrypDB:BCY84_12620"/>
<dbReference type="CDD" id="cd05402">
    <property type="entry name" value="NT_PAP_TUTase"/>
    <property type="match status" value="1"/>
</dbReference>
<dbReference type="VEuPathDB" id="TriTrypDB:TcCLB.508543.10"/>
<feature type="transmembrane region" description="Helical" evidence="4">
    <location>
        <begin position="667"/>
        <end position="689"/>
    </location>
</feature>
<evidence type="ECO:0000256" key="4">
    <source>
        <dbReference type="SAM" id="Phobius"/>
    </source>
</evidence>
<dbReference type="GO" id="GO:0046872">
    <property type="term" value="F:metal ion binding"/>
    <property type="evidence" value="ECO:0007669"/>
    <property type="project" value="UniProtKB-KW"/>
</dbReference>
<dbReference type="InterPro" id="IPR043519">
    <property type="entry name" value="NT_sf"/>
</dbReference>
<dbReference type="InterPro" id="IPR002058">
    <property type="entry name" value="PAP_assoc"/>
</dbReference>
<dbReference type="AlphaFoldDB" id="A0A2V2V3M1"/>
<dbReference type="GO" id="GO:0003729">
    <property type="term" value="F:mRNA binding"/>
    <property type="evidence" value="ECO:0007669"/>
    <property type="project" value="TreeGrafter"/>
</dbReference>
<feature type="transmembrane region" description="Helical" evidence="4">
    <location>
        <begin position="641"/>
        <end position="658"/>
    </location>
</feature>
<dbReference type="VEuPathDB" id="TriTrypDB:TcBrA4_0001260"/>
<comment type="caution">
    <text evidence="7">The sequence shown here is derived from an EMBL/GenBank/DDBJ whole genome shotgun (WGS) entry which is preliminary data.</text>
</comment>
<dbReference type="VEuPathDB" id="TriTrypDB:TcCL_NonESM01084"/>
<dbReference type="VEuPathDB" id="TriTrypDB:C4B63_45g105"/>
<dbReference type="Gene3D" id="3.30.460.10">
    <property type="entry name" value="Beta Polymerase, domain 2"/>
    <property type="match status" value="1"/>
</dbReference>
<feature type="domain" description="PAP-associated" evidence="5">
    <location>
        <begin position="453"/>
        <end position="519"/>
    </location>
</feature>
<evidence type="ECO:0000256" key="2">
    <source>
        <dbReference type="ARBA" id="ARBA00022842"/>
    </source>
</evidence>
<keyword evidence="4" id="KW-1133">Transmembrane helix</keyword>
<keyword evidence="4" id="KW-0472">Membrane</keyword>
<name>A0A2V2V3M1_TRYCR</name>
<organism evidence="7 8">
    <name type="scientific">Trypanosoma cruzi</name>
    <dbReference type="NCBI Taxonomy" id="5693"/>
    <lineage>
        <taxon>Eukaryota</taxon>
        <taxon>Discoba</taxon>
        <taxon>Euglenozoa</taxon>
        <taxon>Kinetoplastea</taxon>
        <taxon>Metakinetoplastina</taxon>
        <taxon>Trypanosomatida</taxon>
        <taxon>Trypanosomatidae</taxon>
        <taxon>Trypanosoma</taxon>
        <taxon>Schizotrypanum</taxon>
    </lineage>
</organism>
<dbReference type="Pfam" id="PF03828">
    <property type="entry name" value="PAP_assoc"/>
    <property type="match status" value="1"/>
</dbReference>
<keyword evidence="1" id="KW-0479">Metal-binding</keyword>
<feature type="region of interest" description="Disordered" evidence="3">
    <location>
        <begin position="1"/>
        <end position="65"/>
    </location>
</feature>
<feature type="compositionally biased region" description="Basic and acidic residues" evidence="3">
    <location>
        <begin position="113"/>
        <end position="131"/>
    </location>
</feature>
<evidence type="ECO:0000259" key="5">
    <source>
        <dbReference type="Pfam" id="PF03828"/>
    </source>
</evidence>
<sequence length="690" mass="75921">MKRRRRVVVSQGAVVNSDDTPTCTDVKHSNKLNNNTDDHDKKDDDNTTSLNGTPNVPNSSSPAPACSLFSRFQQRSSDFSGEWLMMEEADVPLVPPISHELAEKLRQHQGTIQKERCGAAAPSRKDGKEAMHTTPAAGTATLSVGERETSVVEDEEHLPQDVGAKKLLGGGEGVGIHGDYLSFLPPSSALSDVAQSDLQATLTLQEGRDGRVVPKSSFVQSLRSQSKDLLLTRQRVVPLWSVERYTTHGGYASNAAIALHQEVCDFVKYLRPSEAEIFMRRIIAMEVRTIAKRLWPDCEPIVFGSMSTGLLLPLSDLDMSILKVPVPTEEALTALAREISREGLCHAAYPQLILKTKVPLVKFQHRLSLLDVDVSINAEDGQRNSAIVADMLRSFPEARPLIVLVKYFLQQRGMHEPYHGGLGSFATTLLVISFLQNHPIYTERPEERAYTGLGRLLVDFFRYYGMYFNYHQCGISLLDGGRYFLRGETSDLTPSSPTGQSSSQGLSQVMIEDPGCVQNNAASSLRSFHVITSVFTHAYMALTALFDAPVGVEQEFLPDAMEIARRPTLLSRILHVDGASVARRQFIDAAYDGLLQDPVQKEKLMAMTTASSMEEMLAIRKVQLQGGASWNGSTTFRSGNALAAAAAAVVVAIPRAVIRRRIAVRFVWLFVDIVVVEVCAWDVGTFFGVK</sequence>
<feature type="compositionally biased region" description="Low complexity" evidence="3">
    <location>
        <begin position="54"/>
        <end position="65"/>
    </location>
</feature>
<dbReference type="VEuPathDB" id="TriTrypDB:TCDM_01722"/>
<dbReference type="Pfam" id="PF22600">
    <property type="entry name" value="MTPAP-like_central"/>
    <property type="match status" value="1"/>
</dbReference>
<accession>A0A2V2V3M1</accession>
<evidence type="ECO:0000256" key="1">
    <source>
        <dbReference type="ARBA" id="ARBA00022723"/>
    </source>
</evidence>
<dbReference type="SUPFAM" id="SSF81301">
    <property type="entry name" value="Nucleotidyltransferase"/>
    <property type="match status" value="1"/>
</dbReference>
<feature type="compositionally biased region" description="Polar residues" evidence="3">
    <location>
        <begin position="13"/>
        <end position="23"/>
    </location>
</feature>
<dbReference type="GO" id="GO:0031499">
    <property type="term" value="C:TRAMP complex"/>
    <property type="evidence" value="ECO:0007669"/>
    <property type="project" value="TreeGrafter"/>
</dbReference>
<evidence type="ECO:0000256" key="3">
    <source>
        <dbReference type="SAM" id="MobiDB-lite"/>
    </source>
</evidence>
<dbReference type="PANTHER" id="PTHR23092">
    <property type="entry name" value="POLY(A) RNA POLYMERASE"/>
    <property type="match status" value="1"/>
</dbReference>
<evidence type="ECO:0000259" key="6">
    <source>
        <dbReference type="Pfam" id="PF22600"/>
    </source>
</evidence>
<dbReference type="VEuPathDB" id="TriTrypDB:Tc_MARK_8250"/>
<dbReference type="VEuPathDB" id="TriTrypDB:TCSYLVIO_009746"/>
<dbReference type="GO" id="GO:1990817">
    <property type="term" value="F:poly(A) RNA polymerase activity"/>
    <property type="evidence" value="ECO:0007669"/>
    <property type="project" value="InterPro"/>
</dbReference>
<dbReference type="InterPro" id="IPR054708">
    <property type="entry name" value="MTPAP-like_central"/>
</dbReference>